<dbReference type="Proteomes" id="UP000779049">
    <property type="component" value="Unassembled WGS sequence"/>
</dbReference>
<sequence length="79" mass="9282">MSQAKVDSYKKYKGQIQKQQKRKKFLNYLKLAVALIIIALISVWIGYSAYEKIEESRPREEVTVDYTAFDEYLQGLSQE</sequence>
<gene>
    <name evidence="2" type="ORF">FLB61_01665</name>
</gene>
<keyword evidence="1" id="KW-1133">Transmembrane helix</keyword>
<protein>
    <submittedName>
        <fullName evidence="2">Uncharacterized protein</fullName>
    </submittedName>
</protein>
<accession>A0ABS7L451</accession>
<evidence type="ECO:0000313" key="2">
    <source>
        <dbReference type="EMBL" id="MBY0757819.1"/>
    </source>
</evidence>
<dbReference type="RefSeq" id="WP_221919229.1">
    <property type="nucleotide sequence ID" value="NZ_CP173660.1"/>
</dbReference>
<keyword evidence="3" id="KW-1185">Reference proteome</keyword>
<name>A0ABS7L451_9FIRM</name>
<dbReference type="EMBL" id="VIRV01000001">
    <property type="protein sequence ID" value="MBY0757819.1"/>
    <property type="molecule type" value="Genomic_DNA"/>
</dbReference>
<feature type="transmembrane region" description="Helical" evidence="1">
    <location>
        <begin position="28"/>
        <end position="50"/>
    </location>
</feature>
<comment type="caution">
    <text evidence="2">The sequence shown here is derived from an EMBL/GenBank/DDBJ whole genome shotgun (WGS) entry which is preliminary data.</text>
</comment>
<proteinExistence type="predicted"/>
<evidence type="ECO:0000313" key="3">
    <source>
        <dbReference type="Proteomes" id="UP000779049"/>
    </source>
</evidence>
<keyword evidence="1" id="KW-0472">Membrane</keyword>
<evidence type="ECO:0000256" key="1">
    <source>
        <dbReference type="SAM" id="Phobius"/>
    </source>
</evidence>
<organism evidence="2 3">
    <name type="scientific">Sellimonas caecigallum</name>
    <dbReference type="NCBI Taxonomy" id="2592333"/>
    <lineage>
        <taxon>Bacteria</taxon>
        <taxon>Bacillati</taxon>
        <taxon>Bacillota</taxon>
        <taxon>Clostridia</taxon>
        <taxon>Lachnospirales</taxon>
        <taxon>Lachnospiraceae</taxon>
        <taxon>Sellimonas</taxon>
    </lineage>
</organism>
<keyword evidence="1" id="KW-0812">Transmembrane</keyword>
<reference evidence="2 3" key="1">
    <citation type="journal article" date="2020" name="New Microbes New Infect">
        <title>Sellimonas caecigallum sp. nov., description and genome sequence of a new member of the Sellimonas genus isolated from the cecum of feral chicken.</title>
        <authorList>
            <person name="Wongkuna S."/>
            <person name="Ghimire S."/>
            <person name="Antony L."/>
            <person name="Chankhamhaengdecha S."/>
            <person name="Janvilisri T."/>
            <person name="Scaria J."/>
        </authorList>
    </citation>
    <scope>NUCLEOTIDE SEQUENCE [LARGE SCALE GENOMIC DNA]</scope>
    <source>
        <strain evidence="2 3">SW451</strain>
    </source>
</reference>